<keyword evidence="2" id="KW-1185">Reference proteome</keyword>
<dbReference type="GO" id="GO:0046653">
    <property type="term" value="P:tetrahydrofolate metabolic process"/>
    <property type="evidence" value="ECO:0007669"/>
    <property type="project" value="InterPro"/>
</dbReference>
<evidence type="ECO:0000313" key="2">
    <source>
        <dbReference type="Proteomes" id="UP000308828"/>
    </source>
</evidence>
<dbReference type="Pfam" id="PF04267">
    <property type="entry name" value="SoxD"/>
    <property type="match status" value="1"/>
</dbReference>
<dbReference type="GO" id="GO:0008115">
    <property type="term" value="F:sarcosine oxidase activity"/>
    <property type="evidence" value="ECO:0007669"/>
    <property type="project" value="InterPro"/>
</dbReference>
<organism evidence="1 2">
    <name type="scientific">Peteryoungia ipomoeae</name>
    <dbReference type="NCBI Taxonomy" id="1210932"/>
    <lineage>
        <taxon>Bacteria</taxon>
        <taxon>Pseudomonadati</taxon>
        <taxon>Pseudomonadota</taxon>
        <taxon>Alphaproteobacteria</taxon>
        <taxon>Hyphomicrobiales</taxon>
        <taxon>Rhizobiaceae</taxon>
        <taxon>Peteryoungia</taxon>
    </lineage>
</organism>
<evidence type="ECO:0000313" key="1">
    <source>
        <dbReference type="EMBL" id="THV21409.1"/>
    </source>
</evidence>
<dbReference type="InterPro" id="IPR038561">
    <property type="entry name" value="SoxD_sf"/>
</dbReference>
<dbReference type="RefSeq" id="WP_136599460.1">
    <property type="nucleotide sequence ID" value="NZ_STGV01000005.1"/>
</dbReference>
<dbReference type="Gene3D" id="3.30.2270.10">
    <property type="entry name" value="Folate-binding superfamily"/>
    <property type="match status" value="1"/>
</dbReference>
<dbReference type="EMBL" id="STGV01000005">
    <property type="protein sequence ID" value="THV21409.1"/>
    <property type="molecule type" value="Genomic_DNA"/>
</dbReference>
<protein>
    <submittedName>
        <fullName evidence="1">Sarcosine oxidase subunit delta</fullName>
    </submittedName>
</protein>
<dbReference type="OrthoDB" id="5420070at2"/>
<name>A0A4S8P1J2_9HYPH</name>
<dbReference type="AlphaFoldDB" id="A0A4S8P1J2"/>
<dbReference type="InterPro" id="IPR006279">
    <property type="entry name" value="SoxD"/>
</dbReference>
<sequence length="93" mass="10183">MASLIPCPHCGIRPKEEFSIRGSASPVRPAAGASDDAWNAYVFLRDNNKGRIVEHWHHTAGCRRWLIVERDNAASHEVYSVTDAAAAAGEVLE</sequence>
<dbReference type="Proteomes" id="UP000308828">
    <property type="component" value="Unassembled WGS sequence"/>
</dbReference>
<reference evidence="1 2" key="1">
    <citation type="submission" date="2019-04" db="EMBL/GenBank/DDBJ databases">
        <title>Genome sequence of strain shin9-1.</title>
        <authorList>
            <person name="Gao J."/>
            <person name="Sun J."/>
        </authorList>
    </citation>
    <scope>NUCLEOTIDE SEQUENCE [LARGE SCALE GENOMIC DNA]</scope>
    <source>
        <strain evidence="2">shin9-1</strain>
    </source>
</reference>
<comment type="caution">
    <text evidence="1">The sequence shown here is derived from an EMBL/GenBank/DDBJ whole genome shotgun (WGS) entry which is preliminary data.</text>
</comment>
<gene>
    <name evidence="1" type="ORF">FAA97_15445</name>
</gene>
<proteinExistence type="predicted"/>
<accession>A0A4S8P1J2</accession>